<feature type="compositionally biased region" description="Basic and acidic residues" evidence="1">
    <location>
        <begin position="144"/>
        <end position="155"/>
    </location>
</feature>
<dbReference type="Proteomes" id="UP000637819">
    <property type="component" value="Plasmid pHTS280.6"/>
</dbReference>
<feature type="compositionally biased region" description="Basic and acidic residues" evidence="1">
    <location>
        <begin position="179"/>
        <end position="188"/>
    </location>
</feature>
<dbReference type="OrthoDB" id="238089at2157"/>
<feature type="compositionally biased region" description="Polar residues" evidence="1">
    <location>
        <begin position="122"/>
        <end position="131"/>
    </location>
</feature>
<dbReference type="Pfam" id="PF26272">
    <property type="entry name" value="DUF8073_N"/>
    <property type="match status" value="1"/>
</dbReference>
<dbReference type="KEGG" id="hsal:JMJ58_24050"/>
<feature type="compositionally biased region" description="Basic and acidic residues" evidence="1">
    <location>
        <begin position="377"/>
        <end position="399"/>
    </location>
</feature>
<feature type="compositionally biased region" description="Low complexity" evidence="1">
    <location>
        <begin position="132"/>
        <end position="142"/>
    </location>
</feature>
<feature type="domain" description="DUF8073" evidence="3">
    <location>
        <begin position="222"/>
        <end position="262"/>
    </location>
</feature>
<feature type="compositionally biased region" description="Polar residues" evidence="1">
    <location>
        <begin position="283"/>
        <end position="293"/>
    </location>
</feature>
<accession>A0A8T8E8A3</accession>
<evidence type="ECO:0000259" key="3">
    <source>
        <dbReference type="Pfam" id="PF26271"/>
    </source>
</evidence>
<evidence type="ECO:0000313" key="5">
    <source>
        <dbReference type="EMBL" id="QRV17863.1"/>
    </source>
</evidence>
<feature type="compositionally biased region" description="Polar residues" evidence="1">
    <location>
        <begin position="189"/>
        <end position="198"/>
    </location>
</feature>
<dbReference type="InterPro" id="IPR058810">
    <property type="entry name" value="DUF8073_C"/>
</dbReference>
<keyword evidence="5" id="KW-0614">Plasmid</keyword>
<evidence type="ECO:0000313" key="6">
    <source>
        <dbReference type="Proteomes" id="UP000637819"/>
    </source>
</evidence>
<evidence type="ECO:0000259" key="2">
    <source>
        <dbReference type="Pfam" id="PF26270"/>
    </source>
</evidence>
<feature type="domain" description="DUF8073" evidence="4">
    <location>
        <begin position="6"/>
        <end position="115"/>
    </location>
</feature>
<gene>
    <name evidence="5" type="ORF">JMJ58_24050</name>
</gene>
<organism evidence="5 6">
    <name type="scientific">Haloterrigena salifodinae</name>
    <dbReference type="NCBI Taxonomy" id="2675099"/>
    <lineage>
        <taxon>Archaea</taxon>
        <taxon>Methanobacteriati</taxon>
        <taxon>Methanobacteriota</taxon>
        <taxon>Stenosarchaea group</taxon>
        <taxon>Halobacteria</taxon>
        <taxon>Halobacteriales</taxon>
        <taxon>Natrialbaceae</taxon>
        <taxon>Haloterrigena</taxon>
    </lineage>
</organism>
<reference evidence="5 6" key="1">
    <citation type="submission" date="2021-01" db="EMBL/GenBank/DDBJ databases">
        <title>Genome Sequence and Methylation Pattern of Haloterrigena salifodinae BOL5-1, An Extremely Halophilic Archaeon from a Bolivian Salt Mine.</title>
        <authorList>
            <person name="DasSarma P."/>
            <person name="Anton B.P."/>
            <person name="DasSarma S.L."/>
            <person name="von Ehrenheim H.A.L."/>
            <person name="Martinez F.L."/>
            <person name="Guzman D."/>
            <person name="Roberts R.J."/>
            <person name="DasSarma S."/>
        </authorList>
    </citation>
    <scope>NUCLEOTIDE SEQUENCE [LARGE SCALE GENOMIC DNA]</scope>
    <source>
        <strain evidence="5 6">BOL5-1</strain>
        <plasmid evidence="5 6">pHTS280.6</plasmid>
    </source>
</reference>
<feature type="region of interest" description="Disordered" evidence="1">
    <location>
        <begin position="265"/>
        <end position="308"/>
    </location>
</feature>
<dbReference type="RefSeq" id="WP_204749794.1">
    <property type="nucleotide sequence ID" value="NZ_CP069192.1"/>
</dbReference>
<dbReference type="Pfam" id="PF26270">
    <property type="entry name" value="DUF8073_C"/>
    <property type="match status" value="1"/>
</dbReference>
<dbReference type="EMBL" id="CP069192">
    <property type="protein sequence ID" value="QRV17863.1"/>
    <property type="molecule type" value="Genomic_DNA"/>
</dbReference>
<evidence type="ECO:0000259" key="4">
    <source>
        <dbReference type="Pfam" id="PF26272"/>
    </source>
</evidence>
<name>A0A8T8E8A3_9EURY</name>
<dbReference type="AlphaFoldDB" id="A0A8T8E8A3"/>
<evidence type="ECO:0000256" key="1">
    <source>
        <dbReference type="SAM" id="MobiDB-lite"/>
    </source>
</evidence>
<geneLocation type="plasmid" evidence="5 6">
    <name>pHTS280.6</name>
</geneLocation>
<dbReference type="GeneID" id="62878268"/>
<feature type="region of interest" description="Disordered" evidence="1">
    <location>
        <begin position="121"/>
        <end position="204"/>
    </location>
</feature>
<dbReference type="InterPro" id="IPR058809">
    <property type="entry name" value="DUF8073_M"/>
</dbReference>
<proteinExistence type="predicted"/>
<dbReference type="Pfam" id="PF26271">
    <property type="entry name" value="DUF8073_M"/>
    <property type="match status" value="1"/>
</dbReference>
<feature type="region of interest" description="Disordered" evidence="1">
    <location>
        <begin position="374"/>
        <end position="399"/>
    </location>
</feature>
<protein>
    <submittedName>
        <fullName evidence="5">Uncharacterized protein</fullName>
    </submittedName>
</protein>
<sequence>MGVSGSIEKLSQTIERYEAAGGEIHRVDATVRGDGDEPSIAVDVVVPLCSATGVASSEAEATPRAATVEENGGLCLEFPPSVVPEIDEFAPADASLVTEEATVTSEGTVVVTFALGLEANAEPSSETVNGNTESDGSGSESTDSIERDRSDRETSADSLEGAVTTGESKPESATESEDERALESRDRSASGSAPNAVTSDVAIDDETERALAAARNEDLPPYDDVEYLECLYDSFDTFTAMAEVLEMDVASETVRRYMIDAGIHEPTSYETTAPDEDDATTDGSETTTGQQDCSAAEDREPMTDDSVASVPEKQLVADGIGLPEDVEINELMDAIESSMTLHDVTRELGLERSRARELLEQLNLLDLVVKRVYGSADPERSPSRNEIADRIRESVTHGQ</sequence>
<keyword evidence="6" id="KW-1185">Reference proteome</keyword>
<dbReference type="InterPro" id="IPR058811">
    <property type="entry name" value="DUF8073_N"/>
</dbReference>
<feature type="domain" description="DUF8073" evidence="2">
    <location>
        <begin position="330"/>
        <end position="394"/>
    </location>
</feature>